<dbReference type="SUPFAM" id="SSF55961">
    <property type="entry name" value="Bet v1-like"/>
    <property type="match status" value="1"/>
</dbReference>
<organism evidence="1 2">
    <name type="scientific">Ruixingdingia sedimenti</name>
    <dbReference type="NCBI Taxonomy" id="3073604"/>
    <lineage>
        <taxon>Bacteria</taxon>
        <taxon>Pseudomonadati</taxon>
        <taxon>Pseudomonadota</taxon>
        <taxon>Alphaproteobacteria</taxon>
        <taxon>Rhodobacterales</taxon>
        <taxon>Paracoccaceae</taxon>
        <taxon>Ruixingdingia</taxon>
    </lineage>
</organism>
<sequence>MKLTTREDIEAPIAEVYAALSDHDAFEHAALRRGAEVARTADGAAAEWDLAFRFRGKRRRLSLRQTEARAPDRLAFAVAGQQFEGDVEVDLVEMSRRRTRIIVNAEVRALTLPARVMLQSARLAQGKITRRFQTRVAEIAGAVETRLRGARV</sequence>
<dbReference type="Gene3D" id="3.30.530.20">
    <property type="match status" value="1"/>
</dbReference>
<dbReference type="RefSeq" id="WP_310456470.1">
    <property type="nucleotide sequence ID" value="NZ_JAVKPH010000005.1"/>
</dbReference>
<dbReference type="InterPro" id="IPR023393">
    <property type="entry name" value="START-like_dom_sf"/>
</dbReference>
<name>A0ABU1F5T1_9RHOB</name>
<comment type="caution">
    <text evidence="1">The sequence shown here is derived from an EMBL/GenBank/DDBJ whole genome shotgun (WGS) entry which is preliminary data.</text>
</comment>
<reference evidence="1 2" key="1">
    <citation type="submission" date="2023-09" db="EMBL/GenBank/DDBJ databases">
        <title>Xinfangfangia sedmenti sp. nov., isolated the sedment.</title>
        <authorList>
            <person name="Xu L."/>
        </authorList>
    </citation>
    <scope>NUCLEOTIDE SEQUENCE [LARGE SCALE GENOMIC DNA]</scope>
    <source>
        <strain evidence="1 2">LG-4</strain>
    </source>
</reference>
<dbReference type="EMBL" id="JAVKPH010000005">
    <property type="protein sequence ID" value="MDR5652220.1"/>
    <property type="molecule type" value="Genomic_DNA"/>
</dbReference>
<keyword evidence="2" id="KW-1185">Reference proteome</keyword>
<evidence type="ECO:0000313" key="2">
    <source>
        <dbReference type="Proteomes" id="UP001247754"/>
    </source>
</evidence>
<proteinExistence type="predicted"/>
<protein>
    <submittedName>
        <fullName evidence="1">SRPBCC family protein</fullName>
    </submittedName>
</protein>
<evidence type="ECO:0000313" key="1">
    <source>
        <dbReference type="EMBL" id="MDR5652220.1"/>
    </source>
</evidence>
<dbReference type="Proteomes" id="UP001247754">
    <property type="component" value="Unassembled WGS sequence"/>
</dbReference>
<gene>
    <name evidence="1" type="ORF">RGD00_06385</name>
</gene>
<accession>A0ABU1F5T1</accession>